<dbReference type="Pfam" id="PF07905">
    <property type="entry name" value="PucR"/>
    <property type="match status" value="1"/>
</dbReference>
<evidence type="ECO:0000313" key="6">
    <source>
        <dbReference type="Proteomes" id="UP001501475"/>
    </source>
</evidence>
<evidence type="ECO:0000313" key="5">
    <source>
        <dbReference type="EMBL" id="GAA1766693.1"/>
    </source>
</evidence>
<organism evidence="5 6">
    <name type="scientific">Nostocoides vanveenii</name>
    <dbReference type="NCBI Taxonomy" id="330835"/>
    <lineage>
        <taxon>Bacteria</taxon>
        <taxon>Bacillati</taxon>
        <taxon>Actinomycetota</taxon>
        <taxon>Actinomycetes</taxon>
        <taxon>Micrococcales</taxon>
        <taxon>Intrasporangiaceae</taxon>
        <taxon>Nostocoides</taxon>
    </lineage>
</organism>
<evidence type="ECO:0000259" key="3">
    <source>
        <dbReference type="Pfam" id="PF13556"/>
    </source>
</evidence>
<feature type="domain" description="CdaR GGDEF-like" evidence="4">
    <location>
        <begin position="295"/>
        <end position="397"/>
    </location>
</feature>
<name>A0ABP4X339_9MICO</name>
<dbReference type="Gene3D" id="1.10.10.2840">
    <property type="entry name" value="PucR C-terminal helix-turn-helix domain"/>
    <property type="match status" value="1"/>
</dbReference>
<dbReference type="RefSeq" id="WP_344067279.1">
    <property type="nucleotide sequence ID" value="NZ_BAAAPN010000057.1"/>
</dbReference>
<proteinExistence type="inferred from homology"/>
<feature type="domain" description="Purine catabolism PurC-like" evidence="2">
    <location>
        <begin position="16"/>
        <end position="125"/>
    </location>
</feature>
<comment type="similarity">
    <text evidence="1">Belongs to the CdaR family.</text>
</comment>
<dbReference type="PANTHER" id="PTHR33744">
    <property type="entry name" value="CARBOHYDRATE DIACID REGULATOR"/>
    <property type="match status" value="1"/>
</dbReference>
<dbReference type="Pfam" id="PF17853">
    <property type="entry name" value="GGDEF_2"/>
    <property type="match status" value="1"/>
</dbReference>
<gene>
    <name evidence="5" type="ORF">GCM10009810_26880</name>
</gene>
<dbReference type="InterPro" id="IPR012914">
    <property type="entry name" value="PucR_dom"/>
</dbReference>
<accession>A0ABP4X339</accession>
<dbReference type="PANTHER" id="PTHR33744:SF1">
    <property type="entry name" value="DNA-BINDING TRANSCRIPTIONAL ACTIVATOR ADER"/>
    <property type="match status" value="1"/>
</dbReference>
<dbReference type="EMBL" id="BAAAPN010000057">
    <property type="protein sequence ID" value="GAA1766693.1"/>
    <property type="molecule type" value="Genomic_DNA"/>
</dbReference>
<comment type="caution">
    <text evidence="5">The sequence shown here is derived from an EMBL/GenBank/DDBJ whole genome shotgun (WGS) entry which is preliminary data.</text>
</comment>
<evidence type="ECO:0000256" key="1">
    <source>
        <dbReference type="ARBA" id="ARBA00006754"/>
    </source>
</evidence>
<evidence type="ECO:0000259" key="2">
    <source>
        <dbReference type="Pfam" id="PF07905"/>
    </source>
</evidence>
<evidence type="ECO:0000259" key="4">
    <source>
        <dbReference type="Pfam" id="PF17853"/>
    </source>
</evidence>
<dbReference type="InterPro" id="IPR041522">
    <property type="entry name" value="CdaR_GGDEF"/>
</dbReference>
<feature type="domain" description="PucR C-terminal helix-turn-helix" evidence="3">
    <location>
        <begin position="448"/>
        <end position="506"/>
    </location>
</feature>
<keyword evidence="6" id="KW-1185">Reference proteome</keyword>
<dbReference type="InterPro" id="IPR025736">
    <property type="entry name" value="PucR_C-HTH_dom"/>
</dbReference>
<protein>
    <submittedName>
        <fullName evidence="5">PucR family transcriptional regulator</fullName>
    </submittedName>
</protein>
<dbReference type="Proteomes" id="UP001501475">
    <property type="component" value="Unassembled WGS sequence"/>
</dbReference>
<dbReference type="InterPro" id="IPR042070">
    <property type="entry name" value="PucR_C-HTH_sf"/>
</dbReference>
<dbReference type="InterPro" id="IPR051448">
    <property type="entry name" value="CdaR-like_regulators"/>
</dbReference>
<reference evidence="6" key="1">
    <citation type="journal article" date="2019" name="Int. J. Syst. Evol. Microbiol.">
        <title>The Global Catalogue of Microorganisms (GCM) 10K type strain sequencing project: providing services to taxonomists for standard genome sequencing and annotation.</title>
        <authorList>
            <consortium name="The Broad Institute Genomics Platform"/>
            <consortium name="The Broad Institute Genome Sequencing Center for Infectious Disease"/>
            <person name="Wu L."/>
            <person name="Ma J."/>
        </authorList>
    </citation>
    <scope>NUCLEOTIDE SEQUENCE [LARGE SCALE GENOMIC DNA]</scope>
    <source>
        <strain evidence="6">JCM 15591</strain>
    </source>
</reference>
<sequence>MGITIEQLAGDGRLGLRIVGGLTGRRRDITWAHTSELLDPTAWLDGGELLMTLGINLPDDAVGQRAYVERLARLGASGLAFDTGMIHPEVPEALAQAGDEFGLPVLAIPAATPFLAISRAVISAITADQVALVAQISRNQERLASAAMVKGAAGVVDTLARALSATVVTLDGSGAAVDSAGAGAGRLAKRAAALLDSRRGKGVPARQQTISHVDDDGYFTVQVLGKPKQAGGYLVVGGRRQLDSNQRLLVSYSATLLSILLDRPAHLHEAEMRLRRMLFRSLLRPGADVDLGLLRYVGFAADREVAVVAVGDAGPPRAAEAAVDAALAARGTPALVMANSKGLAVLVGAAERGEVAEMTLAALRASLGRLPSAGVGRGVELGLALDSYRQAIAAARVALGQPGQIIDFAELSIFDVLLGTQSRDTLAAIAGSVLRPLDPLTSGLSADLLRTTSEFLAHGGHWEATANALGVHRHTLRNRIDRISGILGRDLTIASERAEVWLALKARELLHLTSTEAAGEPDR</sequence>
<dbReference type="Pfam" id="PF13556">
    <property type="entry name" value="HTH_30"/>
    <property type="match status" value="1"/>
</dbReference>